<dbReference type="AlphaFoldDB" id="A0A510JK74"/>
<dbReference type="OrthoDB" id="9815791at2"/>
<evidence type="ECO:0000259" key="4">
    <source>
        <dbReference type="Pfam" id="PF25137"/>
    </source>
</evidence>
<dbReference type="Gene3D" id="1.20.1090.10">
    <property type="entry name" value="Dehydroquinate synthase-like - alpha domain"/>
    <property type="match status" value="1"/>
</dbReference>
<dbReference type="GO" id="GO:0046872">
    <property type="term" value="F:metal ion binding"/>
    <property type="evidence" value="ECO:0007669"/>
    <property type="project" value="InterPro"/>
</dbReference>
<evidence type="ECO:0000313" key="6">
    <source>
        <dbReference type="Proteomes" id="UP000321892"/>
    </source>
</evidence>
<dbReference type="InterPro" id="IPR001670">
    <property type="entry name" value="ADH_Fe/GldA"/>
</dbReference>
<dbReference type="SUPFAM" id="SSF56796">
    <property type="entry name" value="Dehydroquinate synthase-like"/>
    <property type="match status" value="1"/>
</dbReference>
<dbReference type="FunFam" id="1.20.1090.10:FF:000001">
    <property type="entry name" value="Aldehyde-alcohol dehydrogenase"/>
    <property type="match status" value="1"/>
</dbReference>
<dbReference type="FunFam" id="3.40.50.1970:FF:000003">
    <property type="entry name" value="Alcohol dehydrogenase, iron-containing"/>
    <property type="match status" value="1"/>
</dbReference>
<dbReference type="Pfam" id="PF00465">
    <property type="entry name" value="Fe-ADH"/>
    <property type="match status" value="1"/>
</dbReference>
<evidence type="ECO:0000259" key="3">
    <source>
        <dbReference type="Pfam" id="PF00465"/>
    </source>
</evidence>
<dbReference type="RefSeq" id="WP_026745887.1">
    <property type="nucleotide sequence ID" value="NZ_AP019823.1"/>
</dbReference>
<dbReference type="InterPro" id="IPR056798">
    <property type="entry name" value="ADH_Fe_C"/>
</dbReference>
<dbReference type="CDD" id="cd08180">
    <property type="entry name" value="PDD"/>
    <property type="match status" value="1"/>
</dbReference>
<dbReference type="GO" id="GO:0004022">
    <property type="term" value="F:alcohol dehydrogenase (NAD+) activity"/>
    <property type="evidence" value="ECO:0007669"/>
    <property type="project" value="TreeGrafter"/>
</dbReference>
<dbReference type="PANTHER" id="PTHR11496">
    <property type="entry name" value="ALCOHOL DEHYDROGENASE"/>
    <property type="match status" value="1"/>
</dbReference>
<name>A0A510JK74_9FUSO</name>
<organism evidence="5 6">
    <name type="scientific">Leptotrichia hofstadii</name>
    <dbReference type="NCBI Taxonomy" id="157688"/>
    <lineage>
        <taxon>Bacteria</taxon>
        <taxon>Fusobacteriati</taxon>
        <taxon>Fusobacteriota</taxon>
        <taxon>Fusobacteriia</taxon>
        <taxon>Fusobacteriales</taxon>
        <taxon>Leptotrichiaceae</taxon>
        <taxon>Leptotrichia</taxon>
    </lineage>
</organism>
<keyword evidence="2" id="KW-0560">Oxidoreductase</keyword>
<keyword evidence="6" id="KW-1185">Reference proteome</keyword>
<evidence type="ECO:0000256" key="2">
    <source>
        <dbReference type="ARBA" id="ARBA00023002"/>
    </source>
</evidence>
<proteinExistence type="inferred from homology"/>
<dbReference type="Proteomes" id="UP000321892">
    <property type="component" value="Chromosome"/>
</dbReference>
<dbReference type="Gene3D" id="3.40.50.1970">
    <property type="match status" value="1"/>
</dbReference>
<sequence>MGLFQIKPDIHYGANSLDILRTLEMEKVFLVTDENMVKLKVTNKVVNILKSREIETKIYSDVKPDPTDEEIINGMLELSAYNPDCIIALGGGSPIDACKSMIYFTNQIKKAIGQNKKPKFIAIPTTSGTGSEVTSYAVVTTKDKKIPLSDSEMLPDIAILNPEFIKTLPPSIIADTGMDVLTHAIEAYVSRSRNLFTNTLALGAIKTVFADLVSNFENPGLERERIDLQIASCMAGVAFSNAGLGINHSIAHSLGARFHKPHGRLNAVIMPKVIKFNAQNKNAARYYREIAEALGFTPKEDAEGVEMLAKAIKMRAAKMGIPNNLRELGIPEEQYFSEMESIIDQIENDLCTGENPRRFNRIEMKQLLKDLY</sequence>
<dbReference type="Pfam" id="PF25137">
    <property type="entry name" value="ADH_Fe_C"/>
    <property type="match status" value="1"/>
</dbReference>
<dbReference type="PANTHER" id="PTHR11496:SF102">
    <property type="entry name" value="ALCOHOL DEHYDROGENASE 4"/>
    <property type="match status" value="1"/>
</dbReference>
<accession>A0A510JK74</accession>
<feature type="domain" description="Alcohol dehydrogenase iron-type/glycerol dehydrogenase GldA" evidence="3">
    <location>
        <begin position="12"/>
        <end position="162"/>
    </location>
</feature>
<comment type="similarity">
    <text evidence="1">Belongs to the iron-containing alcohol dehydrogenase family.</text>
</comment>
<feature type="domain" description="Fe-containing alcohol dehydrogenase-like C-terminal" evidence="4">
    <location>
        <begin position="174"/>
        <end position="372"/>
    </location>
</feature>
<protein>
    <submittedName>
        <fullName evidence="5">Iron-containing alcohol dehydrogenase</fullName>
    </submittedName>
</protein>
<evidence type="ECO:0000313" key="5">
    <source>
        <dbReference type="EMBL" id="BBM39702.1"/>
    </source>
</evidence>
<evidence type="ECO:0000256" key="1">
    <source>
        <dbReference type="ARBA" id="ARBA00007358"/>
    </source>
</evidence>
<dbReference type="KEGG" id="lhf:JCM16775_2439"/>
<gene>
    <name evidence="5" type="ORF">JCM16775_2439</name>
</gene>
<dbReference type="EMBL" id="AP019823">
    <property type="protein sequence ID" value="BBM39702.1"/>
    <property type="molecule type" value="Genomic_DNA"/>
</dbReference>
<reference evidence="5 6" key="1">
    <citation type="submission" date="2019-07" db="EMBL/GenBank/DDBJ databases">
        <title>Complete Genome Sequence of Leptotrichia hofstadii Strain JCM16775.</title>
        <authorList>
            <person name="Watanabe S."/>
            <person name="Cui L."/>
        </authorList>
    </citation>
    <scope>NUCLEOTIDE SEQUENCE [LARGE SCALE GENOMIC DNA]</scope>
    <source>
        <strain evidence="5 6">JCM16775</strain>
    </source>
</reference>
<dbReference type="InterPro" id="IPR039697">
    <property type="entry name" value="Alcohol_dehydrogenase_Fe"/>
</dbReference>